<comment type="function">
    <text evidence="9">Required for normal Golgi function.</text>
</comment>
<evidence type="ECO:0000259" key="11">
    <source>
        <dbReference type="Pfam" id="PF06419"/>
    </source>
</evidence>
<evidence type="ECO:0000256" key="4">
    <source>
        <dbReference type="ARBA" id="ARBA00022448"/>
    </source>
</evidence>
<evidence type="ECO:0000313" key="14">
    <source>
        <dbReference type="Proteomes" id="UP001244341"/>
    </source>
</evidence>
<feature type="region of interest" description="Disordered" evidence="10">
    <location>
        <begin position="308"/>
        <end position="327"/>
    </location>
</feature>
<keyword evidence="5 9" id="KW-0653">Protein transport</keyword>
<feature type="compositionally biased region" description="Polar residues" evidence="10">
    <location>
        <begin position="693"/>
        <end position="704"/>
    </location>
</feature>
<feature type="region of interest" description="Disordered" evidence="10">
    <location>
        <begin position="686"/>
        <end position="709"/>
    </location>
</feature>
<comment type="subunit">
    <text evidence="9">Component of the conserved oligomeric Golgi complex.</text>
</comment>
<keyword evidence="14" id="KW-1185">Reference proteome</keyword>
<organism evidence="13 14">
    <name type="scientific">Tetradesmus obliquus</name>
    <name type="common">Green alga</name>
    <name type="synonym">Acutodesmus obliquus</name>
    <dbReference type="NCBI Taxonomy" id="3088"/>
    <lineage>
        <taxon>Eukaryota</taxon>
        <taxon>Viridiplantae</taxon>
        <taxon>Chlorophyta</taxon>
        <taxon>core chlorophytes</taxon>
        <taxon>Chlorophyceae</taxon>
        <taxon>CS clade</taxon>
        <taxon>Sphaeropleales</taxon>
        <taxon>Scenedesmaceae</taxon>
        <taxon>Tetradesmus</taxon>
    </lineage>
</organism>
<comment type="similarity">
    <text evidence="2 9">Belongs to the COG6 family.</text>
</comment>
<evidence type="ECO:0000256" key="7">
    <source>
        <dbReference type="ARBA" id="ARBA00023136"/>
    </source>
</evidence>
<sequence>MSSSALAPGLARKVKKILEIKTESPDVINALSTLSSIYADNTPAARRQLRCTIEQRGLDINGQFLQAAEAVMQALDDAQGQLDGLSSSCGAISSALSTARGTASGLLADADKAGRELGALEAKRQMVEQFLDKYQLTPEEVAVLQAGRVGPEFFAALSRVRSIHEHCRGLLRSAHQRAGLELMDAMAAHQEAAYEHLCRWVQAECRSLGENDAPEVDPTLTAAVAALRDRPVLFKYCAEEVAGARHGALFQRFIVALTRGGPGGLPRPIEMHAHDPRRYVADMLAWVHQALCGEREFIVALFGEGGQQQQQQQQQREGSSGGSDLQPAAAAAAGTLQQGAAAAAGDGMGSAALLDRIFESVCRPLKVRVEQVLMMSPPLLLCYQLGQLAGFYQRLLADILGPTAALSQTVAGCRDVANRTFLEQLKAAGDRLLRTPPAPPADLSPPAQVSQAMQLLSEIITAHEGSLQAAGLSSSTQQQQQPAADGSTPAAAQGLEAAEQGLEAVLAAVLDPLLEMVRRSAEALSPDSPARLDDGGRLDPTAHKVYTINCLAAMQSVLALRPAAAGRAAQLAEAINSQLDSLVGQEVGRLLARSGLAEVVERVRLYQAASSAGAAPAAPLAADPALSLAAVVEALRRFFVAVSSPDALPEFAGIQSPRLRGDAVARVASLLVAAYEQVHGLLDDPTAGYAEQGGSSSVKHSPAQTPDAERPSTVIMAKLYLLAFAGLLLACQLASAAEPAAAADPAHKNKPPGNKTADAKPTKPAGSHADLPKAPKAPAVPTKGKPDIPSGPWSKPSAAVPKGANHTAAGGAKPAGKRHGGHDGNGSSGKLLNGRKNFFIDPYTPLFTKSEKKLATLSTVRFTNQLVREISWFQPLFVTNGTQVHIGFWSGAAFGNHAKLVGLLDSVNGQFCPPRKPDGSVDESTPKQCAAWDEGVDSSTQMPSFVEMQVEQWYTRGSTAAQNSPNVTIYAGNYKNINPLNFETADQIWGAYSQRYADTARNYFLRTGKRVKAWCYVQGAGANRIFFRFERPELQKLEAEGVVEVMCAKPSNTTANWQNPADWDVGTNSPACTPPAKSMSVETEFINVANRK</sequence>
<protein>
    <recommendedName>
        <fullName evidence="3 9">Conserved oligomeric Golgi complex subunit 6</fullName>
        <shortName evidence="9">COG complex subunit 6</shortName>
    </recommendedName>
    <alternativeName>
        <fullName evidence="8 9">Component of oligomeric Golgi complex 6</fullName>
    </alternativeName>
</protein>
<feature type="domain" description="Conserved oligomeric complex COG6 N-terminal" evidence="11">
    <location>
        <begin position="34"/>
        <end position="146"/>
    </location>
</feature>
<evidence type="ECO:0000259" key="12">
    <source>
        <dbReference type="Pfam" id="PF20653"/>
    </source>
</evidence>
<name>A0ABY8UNV8_TETOB</name>
<dbReference type="InterPro" id="IPR048369">
    <property type="entry name" value="COG6_C"/>
</dbReference>
<proteinExistence type="inferred from homology"/>
<evidence type="ECO:0000256" key="5">
    <source>
        <dbReference type="ARBA" id="ARBA00022927"/>
    </source>
</evidence>
<gene>
    <name evidence="13" type="ORF">OEZ85_001427</name>
</gene>
<feature type="region of interest" description="Disordered" evidence="10">
    <location>
        <begin position="470"/>
        <end position="494"/>
    </location>
</feature>
<dbReference type="SMART" id="SM01087">
    <property type="entry name" value="COG6"/>
    <property type="match status" value="1"/>
</dbReference>
<comment type="subcellular location">
    <subcellularLocation>
        <location evidence="1 9">Golgi apparatus membrane</location>
        <topology evidence="1 9">Peripheral membrane protein</topology>
    </subcellularLocation>
</comment>
<keyword evidence="6 9" id="KW-0333">Golgi apparatus</keyword>
<keyword evidence="4 9" id="KW-0813">Transport</keyword>
<evidence type="ECO:0000256" key="2">
    <source>
        <dbReference type="ARBA" id="ARBA00011023"/>
    </source>
</evidence>
<dbReference type="EMBL" id="CP126222">
    <property type="protein sequence ID" value="WIA23084.1"/>
    <property type="molecule type" value="Genomic_DNA"/>
</dbReference>
<dbReference type="InterPro" id="IPR010490">
    <property type="entry name" value="COG6"/>
</dbReference>
<dbReference type="Pfam" id="PF20653">
    <property type="entry name" value="COG6_C"/>
    <property type="match status" value="1"/>
</dbReference>
<evidence type="ECO:0000256" key="6">
    <source>
        <dbReference type="ARBA" id="ARBA00023034"/>
    </source>
</evidence>
<dbReference type="Proteomes" id="UP001244341">
    <property type="component" value="Chromosome 15b"/>
</dbReference>
<evidence type="ECO:0000313" key="13">
    <source>
        <dbReference type="EMBL" id="WIA23084.1"/>
    </source>
</evidence>
<feature type="domain" description="Conserved Oligomeric Golgi complex subunit 6 C-terminal" evidence="12">
    <location>
        <begin position="176"/>
        <end position="704"/>
    </location>
</feature>
<dbReference type="PANTHER" id="PTHR21506:SF0">
    <property type="entry name" value="CONSERVED OLIGOMERIC GOLGI COMPLEX SUBUNIT 6"/>
    <property type="match status" value="1"/>
</dbReference>
<dbReference type="InterPro" id="IPR048368">
    <property type="entry name" value="COG6_N"/>
</dbReference>
<evidence type="ECO:0000256" key="9">
    <source>
        <dbReference type="RuleBase" id="RU365075"/>
    </source>
</evidence>
<evidence type="ECO:0000256" key="8">
    <source>
        <dbReference type="ARBA" id="ARBA00031348"/>
    </source>
</evidence>
<reference evidence="13 14" key="1">
    <citation type="submission" date="2023-05" db="EMBL/GenBank/DDBJ databases">
        <title>A 100% complete, gapless, phased diploid assembly of the Scenedesmus obliquus UTEX 3031 genome.</title>
        <authorList>
            <person name="Biondi T.C."/>
            <person name="Hanschen E.R."/>
            <person name="Kwon T."/>
            <person name="Eng W."/>
            <person name="Kruse C.P.S."/>
            <person name="Koehler S.I."/>
            <person name="Kunde Y."/>
            <person name="Gleasner C.D."/>
            <person name="You Mak K.T."/>
            <person name="Polle J."/>
            <person name="Hovde B.T."/>
            <person name="Starkenburg S.R."/>
        </authorList>
    </citation>
    <scope>NUCLEOTIDE SEQUENCE [LARGE SCALE GENOMIC DNA]</scope>
    <source>
        <strain evidence="13 14">DOE0152z</strain>
    </source>
</reference>
<keyword evidence="7 9" id="KW-0472">Membrane</keyword>
<dbReference type="Pfam" id="PF06419">
    <property type="entry name" value="COG6_N"/>
    <property type="match status" value="1"/>
</dbReference>
<feature type="region of interest" description="Disordered" evidence="10">
    <location>
        <begin position="742"/>
        <end position="831"/>
    </location>
</feature>
<evidence type="ECO:0000256" key="10">
    <source>
        <dbReference type="SAM" id="MobiDB-lite"/>
    </source>
</evidence>
<evidence type="ECO:0000256" key="3">
    <source>
        <dbReference type="ARBA" id="ARBA00020973"/>
    </source>
</evidence>
<evidence type="ECO:0000256" key="1">
    <source>
        <dbReference type="ARBA" id="ARBA00004395"/>
    </source>
</evidence>
<feature type="compositionally biased region" description="Low complexity" evidence="10">
    <location>
        <begin position="772"/>
        <end position="783"/>
    </location>
</feature>
<dbReference type="PANTHER" id="PTHR21506">
    <property type="entry name" value="COMPONENT OF OLIGOMERIC GOLGI COMPLEX 6"/>
    <property type="match status" value="1"/>
</dbReference>
<accession>A0ABY8UNV8</accession>